<feature type="compositionally biased region" description="Basic and acidic residues" evidence="1">
    <location>
        <begin position="101"/>
        <end position="116"/>
    </location>
</feature>
<accession>A0ABR2Q7A5</accession>
<feature type="region of interest" description="Disordered" evidence="1">
    <location>
        <begin position="1"/>
        <end position="60"/>
    </location>
</feature>
<dbReference type="EMBL" id="JBBPBN010000044">
    <property type="protein sequence ID" value="KAK8996576.1"/>
    <property type="molecule type" value="Genomic_DNA"/>
</dbReference>
<dbReference type="Proteomes" id="UP001396334">
    <property type="component" value="Unassembled WGS sequence"/>
</dbReference>
<name>A0ABR2Q7A5_9ROSI</name>
<keyword evidence="3" id="KW-1185">Reference proteome</keyword>
<reference evidence="2 3" key="1">
    <citation type="journal article" date="2024" name="G3 (Bethesda)">
        <title>Genome assembly of Hibiscus sabdariffa L. provides insights into metabolisms of medicinal natural products.</title>
        <authorList>
            <person name="Kim T."/>
        </authorList>
    </citation>
    <scope>NUCLEOTIDE SEQUENCE [LARGE SCALE GENOMIC DNA]</scope>
    <source>
        <strain evidence="2">TK-2024</strain>
        <tissue evidence="2">Old leaves</tissue>
    </source>
</reference>
<evidence type="ECO:0000256" key="1">
    <source>
        <dbReference type="SAM" id="MobiDB-lite"/>
    </source>
</evidence>
<feature type="region of interest" description="Disordered" evidence="1">
    <location>
        <begin position="91"/>
        <end position="117"/>
    </location>
</feature>
<gene>
    <name evidence="2" type="ORF">V6N11_081845</name>
</gene>
<organism evidence="2 3">
    <name type="scientific">Hibiscus sabdariffa</name>
    <name type="common">roselle</name>
    <dbReference type="NCBI Taxonomy" id="183260"/>
    <lineage>
        <taxon>Eukaryota</taxon>
        <taxon>Viridiplantae</taxon>
        <taxon>Streptophyta</taxon>
        <taxon>Embryophyta</taxon>
        <taxon>Tracheophyta</taxon>
        <taxon>Spermatophyta</taxon>
        <taxon>Magnoliopsida</taxon>
        <taxon>eudicotyledons</taxon>
        <taxon>Gunneridae</taxon>
        <taxon>Pentapetalae</taxon>
        <taxon>rosids</taxon>
        <taxon>malvids</taxon>
        <taxon>Malvales</taxon>
        <taxon>Malvaceae</taxon>
        <taxon>Malvoideae</taxon>
        <taxon>Hibiscus</taxon>
    </lineage>
</organism>
<protein>
    <submittedName>
        <fullName evidence="2">Uncharacterized protein</fullName>
    </submittedName>
</protein>
<comment type="caution">
    <text evidence="2">The sequence shown here is derived from an EMBL/GenBank/DDBJ whole genome shotgun (WGS) entry which is preliminary data.</text>
</comment>
<sequence>MSASPNLTLAGSGVIGQLNGRPSDFIDQVGTPRVLEHGASPTDPADVRHPKKAKGEIPPNDLADEVCAMEAEGAQDPILLRRDPTLNMGHGLDVNGGSSKVGDRLKDSSGASERKGAASYAQVTASGLNREGWFADEQSLKTDEVVVLEEDCIISEDGDFSTIKFSERVHAQVDKSLSNTVVDECNPEKVDVMPVTEPRRRSAYGRDGRIKPTGAANLATGSRFTILREDSFEHGASRMEDDPAAVDINGNKVIGLARRPTSGGNGAGNSTQIEVVALESDHPLGVEEHSVTQGNDKHADLRIVDKGGVSKGPVKARPGSTGFKVGKLGRDNVVKGNFSCINVDNRKSDNVAVSDWINSISNQVDDFAAQNGFPVAGGMRSMEEDDPGDDLEVGSKNDTVIVNEDVGSGIGVGNGKAL</sequence>
<proteinExistence type="predicted"/>
<evidence type="ECO:0000313" key="3">
    <source>
        <dbReference type="Proteomes" id="UP001396334"/>
    </source>
</evidence>
<evidence type="ECO:0000313" key="2">
    <source>
        <dbReference type="EMBL" id="KAK8996576.1"/>
    </source>
</evidence>